<dbReference type="Proteomes" id="UP000000314">
    <property type="component" value="Chromosome 1"/>
</dbReference>
<evidence type="ECO:0000256" key="8">
    <source>
        <dbReference type="ARBA" id="ARBA00023125"/>
    </source>
</evidence>
<dbReference type="PIRSF" id="PIRSF036578">
    <property type="entry name" value="RFC1"/>
    <property type="match status" value="1"/>
</dbReference>
<gene>
    <name evidence="13" type="ordered locus">PAS_chr1-4_0269</name>
</gene>
<keyword evidence="4" id="KW-0597">Phosphoprotein</keyword>
<dbReference type="CDD" id="cd17752">
    <property type="entry name" value="BRCT_RFC1"/>
    <property type="match status" value="1"/>
</dbReference>
<dbReference type="Pfam" id="PF08519">
    <property type="entry name" value="RFC1"/>
    <property type="match status" value="1"/>
</dbReference>
<keyword evidence="7 10" id="KW-0067">ATP-binding</keyword>
<feature type="compositionally biased region" description="Basic and acidic residues" evidence="11">
    <location>
        <begin position="311"/>
        <end position="333"/>
    </location>
</feature>
<dbReference type="GO" id="GO:1902983">
    <property type="term" value="P:DNA strand elongation involved in mitotic DNA replication"/>
    <property type="evidence" value="ECO:0007669"/>
    <property type="project" value="EnsemblFungi"/>
</dbReference>
<proteinExistence type="inferred from homology"/>
<dbReference type="InterPro" id="IPR012178">
    <property type="entry name" value="RFC1"/>
</dbReference>
<dbReference type="FunFam" id="3.40.50.10190:FF:000001">
    <property type="entry name" value="Replication factor C subunit 1"/>
    <property type="match status" value="1"/>
</dbReference>
<dbReference type="PANTHER" id="PTHR23389">
    <property type="entry name" value="CHROMOSOME TRANSMISSION FIDELITY FACTOR 18"/>
    <property type="match status" value="1"/>
</dbReference>
<dbReference type="OMA" id="LICNERN"/>
<keyword evidence="6 10" id="KW-0547">Nucleotide-binding</keyword>
<dbReference type="InterPro" id="IPR027417">
    <property type="entry name" value="P-loop_NTPase"/>
</dbReference>
<dbReference type="eggNOG" id="KOG1968">
    <property type="taxonomic scope" value="Eukaryota"/>
</dbReference>
<dbReference type="InterPro" id="IPR003593">
    <property type="entry name" value="AAA+_ATPase"/>
</dbReference>
<evidence type="ECO:0000256" key="10">
    <source>
        <dbReference type="PIRNR" id="PIRNR036578"/>
    </source>
</evidence>
<feature type="region of interest" description="Disordered" evidence="11">
    <location>
        <begin position="1"/>
        <end position="159"/>
    </location>
</feature>
<dbReference type="PANTHER" id="PTHR23389:SF6">
    <property type="entry name" value="REPLICATION FACTOR C SUBUNIT 1"/>
    <property type="match status" value="1"/>
</dbReference>
<comment type="similarity">
    <text evidence="2 10">Belongs to the activator 1 large subunit family.</text>
</comment>
<dbReference type="Pfam" id="PF00533">
    <property type="entry name" value="BRCT"/>
    <property type="match status" value="1"/>
</dbReference>
<dbReference type="Gene3D" id="1.10.8.60">
    <property type="match status" value="1"/>
</dbReference>
<dbReference type="PROSITE" id="PS50172">
    <property type="entry name" value="BRCT"/>
    <property type="match status" value="1"/>
</dbReference>
<dbReference type="GO" id="GO:0070914">
    <property type="term" value="P:UV-damage excision repair"/>
    <property type="evidence" value="ECO:0007669"/>
    <property type="project" value="EnsemblFungi"/>
</dbReference>
<evidence type="ECO:0000256" key="4">
    <source>
        <dbReference type="ARBA" id="ARBA00022553"/>
    </source>
</evidence>
<reference evidence="13 14" key="1">
    <citation type="journal article" date="2009" name="Nat. Biotechnol.">
        <title>Genome sequence of the recombinant protein production host Pichia pastoris.</title>
        <authorList>
            <person name="De Schutter K."/>
            <person name="Lin Y.C."/>
            <person name="Tiels P."/>
            <person name="Van Hecke A."/>
            <person name="Glinka S."/>
            <person name="Weber-Lehmann J."/>
            <person name="Rouze P."/>
            <person name="Van de Peer Y."/>
            <person name="Callewaert N."/>
        </authorList>
    </citation>
    <scope>NUCLEOTIDE SEQUENCE [LARGE SCALE GENOMIC DNA]</scope>
    <source>
        <strain evidence="14">GS115 / ATCC 20864</strain>
    </source>
</reference>
<feature type="compositionally biased region" description="Low complexity" evidence="11">
    <location>
        <begin position="123"/>
        <end position="132"/>
    </location>
</feature>
<organism evidence="13 14">
    <name type="scientific">Komagataella phaffii (strain GS115 / ATCC 20864)</name>
    <name type="common">Yeast</name>
    <name type="synonym">Pichia pastoris</name>
    <dbReference type="NCBI Taxonomy" id="644223"/>
    <lineage>
        <taxon>Eukaryota</taxon>
        <taxon>Fungi</taxon>
        <taxon>Dikarya</taxon>
        <taxon>Ascomycota</taxon>
        <taxon>Saccharomycotina</taxon>
        <taxon>Pichiomycetes</taxon>
        <taxon>Pichiales</taxon>
        <taxon>Pichiaceae</taxon>
        <taxon>Komagataella</taxon>
    </lineage>
</organism>
<evidence type="ECO:0000256" key="6">
    <source>
        <dbReference type="ARBA" id="ARBA00022741"/>
    </source>
</evidence>
<dbReference type="InterPro" id="IPR036420">
    <property type="entry name" value="BRCT_dom_sf"/>
</dbReference>
<dbReference type="GO" id="GO:0003677">
    <property type="term" value="F:DNA binding"/>
    <property type="evidence" value="ECO:0007669"/>
    <property type="project" value="UniProtKB-KW"/>
</dbReference>
<keyword evidence="14" id="KW-1185">Reference proteome</keyword>
<feature type="compositionally biased region" description="Basic and acidic residues" evidence="11">
    <location>
        <begin position="872"/>
        <end position="887"/>
    </location>
</feature>
<dbReference type="InterPro" id="IPR001357">
    <property type="entry name" value="BRCT_dom"/>
</dbReference>
<dbReference type="InterPro" id="IPR008921">
    <property type="entry name" value="DNA_pol3_clamp-load_cplx_C"/>
</dbReference>
<dbReference type="InterPro" id="IPR013725">
    <property type="entry name" value="DNA_replication_fac_RFC1_C"/>
</dbReference>
<feature type="compositionally biased region" description="Basic residues" evidence="11">
    <location>
        <begin position="113"/>
        <end position="122"/>
    </location>
</feature>
<dbReference type="SMART" id="SM00382">
    <property type="entry name" value="AAA"/>
    <property type="match status" value="1"/>
</dbReference>
<dbReference type="STRING" id="644223.C4QXY0"/>
<dbReference type="FunFam" id="1.10.8.60:FF:000021">
    <property type="entry name" value="Replication factor C subunit 1"/>
    <property type="match status" value="1"/>
</dbReference>
<dbReference type="GO" id="GO:0005663">
    <property type="term" value="C:DNA replication factor C complex"/>
    <property type="evidence" value="ECO:0007669"/>
    <property type="project" value="EnsemblFungi"/>
</dbReference>
<evidence type="ECO:0000313" key="14">
    <source>
        <dbReference type="Proteomes" id="UP000000314"/>
    </source>
</evidence>
<dbReference type="GO" id="GO:0006298">
    <property type="term" value="P:mismatch repair"/>
    <property type="evidence" value="ECO:0007669"/>
    <property type="project" value="EnsemblFungi"/>
</dbReference>
<keyword evidence="9 10" id="KW-0539">Nucleus</keyword>
<evidence type="ECO:0000256" key="1">
    <source>
        <dbReference type="ARBA" id="ARBA00004123"/>
    </source>
</evidence>
<feature type="domain" description="BRCT" evidence="12">
    <location>
        <begin position="218"/>
        <end position="297"/>
    </location>
</feature>
<dbReference type="GO" id="GO:0006272">
    <property type="term" value="P:leading strand elongation"/>
    <property type="evidence" value="ECO:0007669"/>
    <property type="project" value="EnsemblFungi"/>
</dbReference>
<dbReference type="Gene3D" id="3.40.50.10190">
    <property type="entry name" value="BRCT domain"/>
    <property type="match status" value="1"/>
</dbReference>
<dbReference type="SMART" id="SM00292">
    <property type="entry name" value="BRCT"/>
    <property type="match status" value="1"/>
</dbReference>
<protein>
    <recommendedName>
        <fullName evidence="3 10">Replication factor C subunit 1</fullName>
    </recommendedName>
</protein>
<dbReference type="CDD" id="cd00009">
    <property type="entry name" value="AAA"/>
    <property type="match status" value="1"/>
</dbReference>
<dbReference type="Gene3D" id="1.20.272.10">
    <property type="match status" value="1"/>
</dbReference>
<dbReference type="Pfam" id="PF25361">
    <property type="entry name" value="AAA_lid_RFC1"/>
    <property type="match status" value="1"/>
</dbReference>
<dbReference type="FunFam" id="3.40.50.300:FF:000395">
    <property type="entry name" value="Replication factor C subunit 1"/>
    <property type="match status" value="1"/>
</dbReference>
<feature type="compositionally biased region" description="Polar residues" evidence="11">
    <location>
        <begin position="47"/>
        <end position="65"/>
    </location>
</feature>
<dbReference type="SUPFAM" id="SSF52113">
    <property type="entry name" value="BRCT domain"/>
    <property type="match status" value="1"/>
</dbReference>
<name>C4QXY0_KOMPG</name>
<evidence type="ECO:0000313" key="13">
    <source>
        <dbReference type="EMBL" id="CAY68103.1"/>
    </source>
</evidence>
<dbReference type="GeneID" id="8196940"/>
<evidence type="ECO:0000256" key="7">
    <source>
        <dbReference type="ARBA" id="ARBA00022840"/>
    </source>
</evidence>
<keyword evidence="8" id="KW-0238">DNA-binding</keyword>
<dbReference type="InParanoid" id="C4QXY0"/>
<keyword evidence="5 10" id="KW-0235">DNA replication</keyword>
<accession>C4QXY0</accession>
<comment type="subcellular location">
    <subcellularLocation>
        <location evidence="1 10">Nucleus</location>
    </subcellularLocation>
</comment>
<dbReference type="OrthoDB" id="446168at2759"/>
<evidence type="ECO:0000256" key="2">
    <source>
        <dbReference type="ARBA" id="ARBA00006116"/>
    </source>
</evidence>
<feature type="compositionally biased region" description="Acidic residues" evidence="11">
    <location>
        <begin position="856"/>
        <end position="871"/>
    </location>
</feature>
<feature type="compositionally biased region" description="Basic residues" evidence="11">
    <location>
        <begin position="888"/>
        <end position="908"/>
    </location>
</feature>
<dbReference type="CDD" id="cd18140">
    <property type="entry name" value="HLD_clamp_RFC"/>
    <property type="match status" value="1"/>
</dbReference>
<dbReference type="GO" id="GO:0003689">
    <property type="term" value="F:DNA clamp loader activity"/>
    <property type="evidence" value="ECO:0007669"/>
    <property type="project" value="UniProtKB-UniRule"/>
</dbReference>
<dbReference type="GO" id="GO:0016887">
    <property type="term" value="F:ATP hydrolysis activity"/>
    <property type="evidence" value="ECO:0007669"/>
    <property type="project" value="InterPro"/>
</dbReference>
<feature type="region of interest" description="Disordered" evidence="11">
    <location>
        <begin position="301"/>
        <end position="342"/>
    </location>
</feature>
<dbReference type="SUPFAM" id="SSF52540">
    <property type="entry name" value="P-loop containing nucleoside triphosphate hydrolases"/>
    <property type="match status" value="1"/>
</dbReference>
<evidence type="ECO:0000256" key="11">
    <source>
        <dbReference type="SAM" id="MobiDB-lite"/>
    </source>
</evidence>
<dbReference type="SMR" id="C4QXY0"/>
<sequence>MVDIRDFFGNAKQSTATQSKLKRKVSDAEKIVSKKPKTPTEDENVRSKANQSPFFSSNGDSQAANNKGDAINLDSDDDDLYISILDEDSPEKPKSPISQRKRKNSPTEEFPKKPKSPVKKKASSTPKSKPVVNVESMDSPKPEPKINNADAQGVEAPKLAEKSTNQFNGLSAEAILETIPDAELPEEQDTAKLNLRDFKKKQTELPQSSTPLEDLPQGRPNCLIGLTMVFTGVMPTIDRTQAEELAKRYGAKVTKSVSKKTSVVVLGSEAGPSKVKKIKDFKIKAIDEDGFITLIKSMPADGGSGEAAAKALEKKKQEEELSIKQAEKEEAESQKNPSAQEATNSALWTVKYAPANLNQVCGNKTNIKKLTNWLSNWFENKRSGFKHPGPDGTGVFRACLISGPPGIGKTTAAHLVAKSLGFDIIEKNASDVRSKSLLMSDVKTVLDNTSLVGFFHSQDNAESNQRKFCLIMDEVDGMSSGDHGGVGALAQFCRITSTPIILICNDKSLPKMRPFDRVTLDLPFRRPSASELKSRIMTIAHREKLQLDPNVIDQLVEATKNDIRQIINLLSTVSKTQKIIGFENAAEIKQAWKKEVALKPFDITSRILSGGIYAPSSNFSLNDKLGLFFDDIDFSPLMVHENYRSTVPTKLANVSPNEENLKHLELLSQAADSISEADLVNNCIRGGEQQWSLLPFFGLLSTVRASSFVAGSLRGRINFTSYLGQNSKKLKYDRLLQELQYHSSTKTLTNNIEFRLSYMSPLITKLSHPLLEKGTEGIDDVLSTLDAYCLTKEDWDTIMDFGIGSYSMALKLKKIPPSVKTAFTRKYNSYTHPTVIYATGNSVSSTRVKVTPDLEDVVQDDMDDVEDDTPTDEGKSDIKNDKLIKEVKPKKKKATSKAKSTATKRKNN</sequence>
<evidence type="ECO:0000256" key="3">
    <source>
        <dbReference type="ARBA" id="ARBA00020401"/>
    </source>
</evidence>
<evidence type="ECO:0000256" key="9">
    <source>
        <dbReference type="ARBA" id="ARBA00023242"/>
    </source>
</evidence>
<dbReference type="Gene3D" id="3.40.50.300">
    <property type="entry name" value="P-loop containing nucleotide triphosphate hydrolases"/>
    <property type="match status" value="1"/>
</dbReference>
<dbReference type="EMBL" id="FN392319">
    <property type="protein sequence ID" value="CAY68103.1"/>
    <property type="molecule type" value="Genomic_DNA"/>
</dbReference>
<dbReference type="FunCoup" id="C4QXY0">
    <property type="interactions" value="1046"/>
</dbReference>
<dbReference type="Pfam" id="PF00004">
    <property type="entry name" value="AAA"/>
    <property type="match status" value="1"/>
</dbReference>
<dbReference type="InterPro" id="IPR047854">
    <property type="entry name" value="RFC_lid"/>
</dbReference>
<feature type="compositionally biased region" description="Basic and acidic residues" evidence="11">
    <location>
        <begin position="24"/>
        <end position="46"/>
    </location>
</feature>
<feature type="compositionally biased region" description="Acidic residues" evidence="11">
    <location>
        <begin position="74"/>
        <end position="89"/>
    </location>
</feature>
<dbReference type="AlphaFoldDB" id="C4QXY0"/>
<dbReference type="InterPro" id="IPR003959">
    <property type="entry name" value="ATPase_AAA_core"/>
</dbReference>
<evidence type="ECO:0000259" key="12">
    <source>
        <dbReference type="PROSITE" id="PS50172"/>
    </source>
</evidence>
<dbReference type="FunFam" id="1.20.272.10:FF:000005">
    <property type="entry name" value="Replication factor C subunit 1"/>
    <property type="match status" value="1"/>
</dbReference>
<dbReference type="GO" id="GO:0005524">
    <property type="term" value="F:ATP binding"/>
    <property type="evidence" value="ECO:0007669"/>
    <property type="project" value="UniProtKB-UniRule"/>
</dbReference>
<feature type="region of interest" description="Disordered" evidence="11">
    <location>
        <begin position="856"/>
        <end position="908"/>
    </location>
</feature>
<dbReference type="GO" id="GO:0005634">
    <property type="term" value="C:nucleus"/>
    <property type="evidence" value="ECO:0007669"/>
    <property type="project" value="UniProtKB-SubCell"/>
</dbReference>
<dbReference type="KEGG" id="ppa:PAS_chr1-4_0269"/>
<dbReference type="GO" id="GO:0003682">
    <property type="term" value="F:chromatin binding"/>
    <property type="evidence" value="ECO:0007669"/>
    <property type="project" value="EnsemblFungi"/>
</dbReference>
<dbReference type="HOGENOM" id="CLU_003574_1_1_1"/>
<dbReference type="RefSeq" id="XP_002490384.1">
    <property type="nucleotide sequence ID" value="XM_002490339.1"/>
</dbReference>
<dbReference type="SUPFAM" id="SSF48019">
    <property type="entry name" value="post-AAA+ oligomerization domain-like"/>
    <property type="match status" value="1"/>
</dbReference>
<evidence type="ECO:0000256" key="5">
    <source>
        <dbReference type="ARBA" id="ARBA00022705"/>
    </source>
</evidence>